<dbReference type="EMBL" id="DS239391">
    <property type="protein sequence ID" value="EDP33627.1"/>
    <property type="molecule type" value="Genomic_DNA"/>
</dbReference>
<protein>
    <submittedName>
        <fullName evidence="2">Uncharacterized protein</fullName>
    </submittedName>
</protein>
<reference evidence="2" key="1">
    <citation type="journal article" date="2007" name="Science">
        <title>Draft genome of the filarial nematode parasite Brugia malayi.</title>
        <authorList>
            <person name="Ghedin E."/>
            <person name="Wang S."/>
            <person name="Spiro D."/>
            <person name="Caler E."/>
            <person name="Zhao Q."/>
            <person name="Crabtree J."/>
            <person name="Allen J.E."/>
            <person name="Delcher A.L."/>
            <person name="Guiliano D.B."/>
            <person name="Miranda-Saavedra D."/>
            <person name="Angiuoli S.V."/>
            <person name="Creasy T."/>
            <person name="Amedeo P."/>
            <person name="Haas B."/>
            <person name="El-Sayed N.M."/>
            <person name="Wortman J.R."/>
            <person name="Feldblyum T."/>
            <person name="Tallon L."/>
            <person name="Schatz M."/>
            <person name="Shumway M."/>
            <person name="Koo H."/>
            <person name="Salzberg S.L."/>
            <person name="Schobel S."/>
            <person name="Pertea M."/>
            <person name="Pop M."/>
            <person name="White O."/>
            <person name="Barton G.J."/>
            <person name="Carlow C.K."/>
            <person name="Crawford M.J."/>
            <person name="Daub J."/>
            <person name="Dimmic M.W."/>
            <person name="Estes C.F."/>
            <person name="Foster J.M."/>
            <person name="Ganatra M."/>
            <person name="Gregory W.F."/>
            <person name="Johnson N.M."/>
            <person name="Jin J."/>
            <person name="Komuniecki R."/>
            <person name="Korf I."/>
            <person name="Kumar S."/>
            <person name="Laney S."/>
            <person name="Li B.W."/>
            <person name="Li W."/>
            <person name="Lindblom T.H."/>
            <person name="Lustigman S."/>
            <person name="Ma D."/>
            <person name="Maina C.V."/>
            <person name="Martin D.M."/>
            <person name="McCarter J.P."/>
            <person name="McReynolds L."/>
            <person name="Mitreva M."/>
            <person name="Nutman T.B."/>
            <person name="Parkinson J."/>
            <person name="Peregrin-Alvarez J.M."/>
            <person name="Poole C."/>
            <person name="Ren Q."/>
            <person name="Saunders L."/>
            <person name="Sluder A.E."/>
            <person name="Smith K."/>
            <person name="Stanke M."/>
            <person name="Unnasch T.R."/>
            <person name="Ware J."/>
            <person name="Wei A.D."/>
            <person name="Weil G."/>
            <person name="Williams D.J."/>
            <person name="Zhang Y."/>
            <person name="Williams S.A."/>
            <person name="Fraser-Liggett C."/>
            <person name="Slatko B."/>
            <person name="Blaxter M.L."/>
            <person name="Scott A.L."/>
        </authorList>
    </citation>
    <scope>NUCLEOTIDE SEQUENCE [LARGE SCALE GENOMIC DNA]</scope>
</reference>
<feature type="compositionally biased region" description="Basic and acidic residues" evidence="1">
    <location>
        <begin position="136"/>
        <end position="145"/>
    </location>
</feature>
<evidence type="ECO:0000256" key="1">
    <source>
        <dbReference type="SAM" id="MobiDB-lite"/>
    </source>
</evidence>
<feature type="region of interest" description="Disordered" evidence="1">
    <location>
        <begin position="136"/>
        <end position="175"/>
    </location>
</feature>
<sequence length="181" mass="20293">MNTVNGLCVLPNGFDNLVNSIDLISSTLTNNLDQLTKARQILFTYANGNHSEDCTIILQEHTKSFIQQMDTIIETLKSSRNDVANSYFSNNCSRMESVTNSWDVAVLNSDKERCSDEVDKSSVGCDEKMEMKCDPLHSDISKKTEEDIEDVENTKGNIEQNKDKSDNSETLGDDEIVELLL</sequence>
<proteinExistence type="predicted"/>
<dbReference type="AlphaFoldDB" id="A8PND8"/>
<accession>A8PND8</accession>
<name>A8PND8_BRUMA</name>
<organism evidence="2">
    <name type="scientific">Brugia malayi</name>
    <name type="common">Filarial nematode worm</name>
    <dbReference type="NCBI Taxonomy" id="6279"/>
    <lineage>
        <taxon>Eukaryota</taxon>
        <taxon>Metazoa</taxon>
        <taxon>Ecdysozoa</taxon>
        <taxon>Nematoda</taxon>
        <taxon>Chromadorea</taxon>
        <taxon>Rhabditida</taxon>
        <taxon>Spirurina</taxon>
        <taxon>Spiruromorpha</taxon>
        <taxon>Filarioidea</taxon>
        <taxon>Onchocercidae</taxon>
        <taxon>Brugia</taxon>
    </lineage>
</organism>
<evidence type="ECO:0000313" key="2">
    <source>
        <dbReference type="EMBL" id="EDP33627.1"/>
    </source>
</evidence>
<gene>
    <name evidence="2" type="ORF">Bm1_30335</name>
</gene>